<sequence>MPPEKRTPTPSYCRYRHKYMGCTGIAVDTTAVLLLCEAHTELAREYVAELDQSRSKR</sequence>
<comment type="caution">
    <text evidence="1">The sequence shown here is derived from an EMBL/GenBank/DDBJ whole genome shotgun (WGS) entry which is preliminary data.</text>
</comment>
<proteinExistence type="predicted"/>
<organism evidence="1 2">
    <name type="scientific">Actinoplanes campanulatus</name>
    <dbReference type="NCBI Taxonomy" id="113559"/>
    <lineage>
        <taxon>Bacteria</taxon>
        <taxon>Bacillati</taxon>
        <taxon>Actinomycetota</taxon>
        <taxon>Actinomycetes</taxon>
        <taxon>Micromonosporales</taxon>
        <taxon>Micromonosporaceae</taxon>
        <taxon>Actinoplanes</taxon>
    </lineage>
</organism>
<protein>
    <submittedName>
        <fullName evidence="1">Uncharacterized protein</fullName>
    </submittedName>
</protein>
<dbReference type="RefSeq" id="WP_183225390.1">
    <property type="nucleotide sequence ID" value="NZ_BMPW01000021.1"/>
</dbReference>
<name>A0A7W5AP23_9ACTN</name>
<gene>
    <name evidence="1" type="ORF">FHR83_007035</name>
</gene>
<dbReference type="Proteomes" id="UP000590749">
    <property type="component" value="Unassembled WGS sequence"/>
</dbReference>
<dbReference type="AlphaFoldDB" id="A0A7W5AP23"/>
<reference evidence="1 2" key="1">
    <citation type="submission" date="2020-08" db="EMBL/GenBank/DDBJ databases">
        <title>Genomic Encyclopedia of Type Strains, Phase III (KMG-III): the genomes of soil and plant-associated and newly described type strains.</title>
        <authorList>
            <person name="Whitman W."/>
        </authorList>
    </citation>
    <scope>NUCLEOTIDE SEQUENCE [LARGE SCALE GENOMIC DNA]</scope>
    <source>
        <strain evidence="1 2">CECT 3287</strain>
    </source>
</reference>
<evidence type="ECO:0000313" key="2">
    <source>
        <dbReference type="Proteomes" id="UP000590749"/>
    </source>
</evidence>
<keyword evidence="2" id="KW-1185">Reference proteome</keyword>
<evidence type="ECO:0000313" key="1">
    <source>
        <dbReference type="EMBL" id="MBB3099329.1"/>
    </source>
</evidence>
<accession>A0A7W5AP23</accession>
<dbReference type="EMBL" id="JACHXF010000018">
    <property type="protein sequence ID" value="MBB3099329.1"/>
    <property type="molecule type" value="Genomic_DNA"/>
</dbReference>